<dbReference type="Proteomes" id="UP000276776">
    <property type="component" value="Unassembled WGS sequence"/>
</dbReference>
<keyword evidence="5" id="KW-1185">Reference proteome</keyword>
<dbReference type="CDD" id="cd05471">
    <property type="entry name" value="pepsin_like"/>
    <property type="match status" value="1"/>
</dbReference>
<evidence type="ECO:0000256" key="2">
    <source>
        <dbReference type="PIRSR" id="PIRSR601461-2"/>
    </source>
</evidence>
<dbReference type="OMA" id="WRLAFAY"/>
<name>A0A0N5CTE9_THECL</name>
<dbReference type="PANTHER" id="PTHR47966">
    <property type="entry name" value="BETA-SITE APP-CLEAVING ENZYME, ISOFORM A-RELATED"/>
    <property type="match status" value="1"/>
</dbReference>
<evidence type="ECO:0000313" key="4">
    <source>
        <dbReference type="EMBL" id="VDN00010.1"/>
    </source>
</evidence>
<dbReference type="AlphaFoldDB" id="A0A0N5CTE9"/>
<organism evidence="6">
    <name type="scientific">Thelazia callipaeda</name>
    <name type="common">Oriental eyeworm</name>
    <name type="synonym">Parasitic nematode</name>
    <dbReference type="NCBI Taxonomy" id="103827"/>
    <lineage>
        <taxon>Eukaryota</taxon>
        <taxon>Metazoa</taxon>
        <taxon>Ecdysozoa</taxon>
        <taxon>Nematoda</taxon>
        <taxon>Chromadorea</taxon>
        <taxon>Rhabditida</taxon>
        <taxon>Spirurina</taxon>
        <taxon>Spiruromorpha</taxon>
        <taxon>Thelazioidea</taxon>
        <taxon>Thelaziidae</taxon>
        <taxon>Thelazia</taxon>
    </lineage>
</organism>
<evidence type="ECO:0000259" key="3">
    <source>
        <dbReference type="PROSITE" id="PS51767"/>
    </source>
</evidence>
<keyword evidence="2" id="KW-1015">Disulfide bond</keyword>
<comment type="similarity">
    <text evidence="1">Belongs to the peptidase A1 family.</text>
</comment>
<proteinExistence type="inferred from homology"/>
<evidence type="ECO:0000256" key="1">
    <source>
        <dbReference type="ARBA" id="ARBA00007447"/>
    </source>
</evidence>
<dbReference type="InterPro" id="IPR034164">
    <property type="entry name" value="Pepsin-like_dom"/>
</dbReference>
<dbReference type="SUPFAM" id="SSF50630">
    <property type="entry name" value="Acid proteases"/>
    <property type="match status" value="1"/>
</dbReference>
<dbReference type="PANTHER" id="PTHR47966:SF51">
    <property type="entry name" value="BETA-SITE APP-CLEAVING ENZYME, ISOFORM A-RELATED"/>
    <property type="match status" value="1"/>
</dbReference>
<dbReference type="GO" id="GO:0006508">
    <property type="term" value="P:proteolysis"/>
    <property type="evidence" value="ECO:0007669"/>
    <property type="project" value="InterPro"/>
</dbReference>
<feature type="domain" description="Peptidase A1" evidence="3">
    <location>
        <begin position="16"/>
        <end position="338"/>
    </location>
</feature>
<dbReference type="PROSITE" id="PS51767">
    <property type="entry name" value="PEPTIDASE_A1"/>
    <property type="match status" value="1"/>
</dbReference>
<dbReference type="InterPro" id="IPR033121">
    <property type="entry name" value="PEPTIDASE_A1"/>
</dbReference>
<dbReference type="EMBL" id="UYYF01001622">
    <property type="protein sequence ID" value="VDN00010.1"/>
    <property type="molecule type" value="Genomic_DNA"/>
</dbReference>
<protein>
    <submittedName>
        <fullName evidence="6">Peptidase A1 domain-containing protein</fullName>
    </submittedName>
</protein>
<dbReference type="OrthoDB" id="293175at2759"/>
<reference evidence="4 5" key="2">
    <citation type="submission" date="2018-11" db="EMBL/GenBank/DDBJ databases">
        <authorList>
            <consortium name="Pathogen Informatics"/>
        </authorList>
    </citation>
    <scope>NUCLEOTIDE SEQUENCE [LARGE SCALE GENOMIC DNA]</scope>
</reference>
<dbReference type="InterPro" id="IPR001461">
    <property type="entry name" value="Aspartic_peptidase_A1"/>
</dbReference>
<dbReference type="InterPro" id="IPR021109">
    <property type="entry name" value="Peptidase_aspartic_dom_sf"/>
</dbReference>
<dbReference type="GO" id="GO:0004190">
    <property type="term" value="F:aspartic-type endopeptidase activity"/>
    <property type="evidence" value="ECO:0007669"/>
    <property type="project" value="InterPro"/>
</dbReference>
<accession>A0A0N5CTE9</accession>
<dbReference type="WBParaSite" id="TCLT_0000350901-mRNA-1">
    <property type="protein sequence ID" value="TCLT_0000350901-mRNA-1"/>
    <property type="gene ID" value="TCLT_0000350901"/>
</dbReference>
<dbReference type="Gene3D" id="2.40.70.10">
    <property type="entry name" value="Acid Proteases"/>
    <property type="match status" value="2"/>
</dbReference>
<dbReference type="Pfam" id="PF00026">
    <property type="entry name" value="Asp"/>
    <property type="match status" value="1"/>
</dbReference>
<sequence length="362" mass="41961">MSLKYVFDEFTRHNGYYLPIKIGTPEKSFNVLLDTVTALLWVPGSECGHDFCDGKAEYSHLLSRTCRTVIPHRRYSFYTYERQILAYEYDDDITIDQISGQPLKIINTVFWTPSILRWVDATRYRLVDGVLGLSSLNINDFLHDNPIHKVLRSPSTDPIITIALPPRSSYMTPTLTLGASDDELCSTSDKQVTEKLVSTTNRYDFAYSSISIGNTTFSFRWRLAFAYIHTIKPYIAVPDLIMQELILKYDAKKDPNSNSDMYWVDCKQAFDPFYLRTANNTYVVDPSNFVIKHDYRDRKCELAFRTRQGSIGPVVLGIPFLHQYCAILRPNRRSISFRPMNTFHPNVTCYDSYLRMFSNQRI</sequence>
<dbReference type="STRING" id="103827.A0A0N5CTE9"/>
<evidence type="ECO:0000313" key="6">
    <source>
        <dbReference type="WBParaSite" id="TCLT_0000350901-mRNA-1"/>
    </source>
</evidence>
<feature type="disulfide bond" evidence="2">
    <location>
        <begin position="47"/>
        <end position="52"/>
    </location>
</feature>
<reference evidence="6" key="1">
    <citation type="submission" date="2017-02" db="UniProtKB">
        <authorList>
            <consortium name="WormBaseParasite"/>
        </authorList>
    </citation>
    <scope>IDENTIFICATION</scope>
</reference>
<evidence type="ECO:0000313" key="5">
    <source>
        <dbReference type="Proteomes" id="UP000276776"/>
    </source>
</evidence>
<gene>
    <name evidence="4" type="ORF">TCLT_LOCUS3500</name>
</gene>